<accession>A0A510URS9</accession>
<dbReference type="RefSeq" id="WP_146866587.1">
    <property type="nucleotide sequence ID" value="NZ_BJTZ01000049.1"/>
</dbReference>
<dbReference type="EMBL" id="BJTZ01000049">
    <property type="protein sequence ID" value="GEK15940.1"/>
    <property type="molecule type" value="Genomic_DNA"/>
</dbReference>
<name>A0A510URS9_ALIFS</name>
<evidence type="ECO:0000313" key="1">
    <source>
        <dbReference type="EMBL" id="GEK15940.1"/>
    </source>
</evidence>
<dbReference type="Proteomes" id="UP000321787">
    <property type="component" value="Unassembled WGS sequence"/>
</dbReference>
<protein>
    <submittedName>
        <fullName evidence="1">Uncharacterized protein</fullName>
    </submittedName>
</protein>
<comment type="caution">
    <text evidence="1">The sequence shown here is derived from an EMBL/GenBank/DDBJ whole genome shotgun (WGS) entry which is preliminary data.</text>
</comment>
<sequence length="216" mass="25907">MTKERINPWLEKSIENILPLSISNDFKVAFSEWLFSGEVIDYGHVCVECELCEHDELRYHYKINNKLTDKLLWVGSSCILRFEEIAVFNENNEAVTSPDERRKVLERALKDKQIDISLEPLRKLWSVNFERRNYIHYQAEEIKSRNSISPDALNVLFMDFKKFEIDFKPEHYSVNLRDSLNQYQLLNMNEESQKLIWKTMSSQQHTKYRNKMKFKT</sequence>
<dbReference type="AlphaFoldDB" id="A0A510URS9"/>
<organism evidence="1 2">
    <name type="scientific">Aliivibrio fischeri</name>
    <name type="common">Vibrio fischeri</name>
    <dbReference type="NCBI Taxonomy" id="668"/>
    <lineage>
        <taxon>Bacteria</taxon>
        <taxon>Pseudomonadati</taxon>
        <taxon>Pseudomonadota</taxon>
        <taxon>Gammaproteobacteria</taxon>
        <taxon>Vibrionales</taxon>
        <taxon>Vibrionaceae</taxon>
        <taxon>Aliivibrio</taxon>
    </lineage>
</organism>
<gene>
    <name evidence="1" type="ORF">AFI02nite_39760</name>
</gene>
<reference evidence="1 2" key="1">
    <citation type="submission" date="2019-07" db="EMBL/GenBank/DDBJ databases">
        <title>Whole genome shotgun sequence of Aliivibrio fischeri NBRC 101058.</title>
        <authorList>
            <person name="Hosoyama A."/>
            <person name="Uohara A."/>
            <person name="Ohji S."/>
            <person name="Ichikawa N."/>
        </authorList>
    </citation>
    <scope>NUCLEOTIDE SEQUENCE [LARGE SCALE GENOMIC DNA]</scope>
    <source>
        <strain evidence="1 2">NBRC 101058</strain>
    </source>
</reference>
<proteinExistence type="predicted"/>
<evidence type="ECO:0000313" key="2">
    <source>
        <dbReference type="Proteomes" id="UP000321787"/>
    </source>
</evidence>